<dbReference type="Proteomes" id="UP000230233">
    <property type="component" value="Chromosome V"/>
</dbReference>
<dbReference type="EMBL" id="PDUG01000005">
    <property type="protein sequence ID" value="PIC30620.1"/>
    <property type="molecule type" value="Genomic_DNA"/>
</dbReference>
<sequence length="67" mass="7559">MDMMVSSLVPSAHISLDKPLHNPTTLDSSLGISCQAHKWVHNMGPFYKESLGAYIWYQGHTGKYHKD</sequence>
<gene>
    <name evidence="1" type="primary">Cnig_chr_V.g21804</name>
    <name evidence="1" type="ORF">B9Z55_021804</name>
</gene>
<accession>A0A2G5TTI1</accession>
<evidence type="ECO:0000313" key="2">
    <source>
        <dbReference type="Proteomes" id="UP000230233"/>
    </source>
</evidence>
<name>A0A2G5TTI1_9PELO</name>
<proteinExistence type="predicted"/>
<keyword evidence="2" id="KW-1185">Reference proteome</keyword>
<reference evidence="2" key="1">
    <citation type="submission" date="2017-10" db="EMBL/GenBank/DDBJ databases">
        <title>Rapid genome shrinkage in a self-fertile nematode reveals novel sperm competition proteins.</title>
        <authorList>
            <person name="Yin D."/>
            <person name="Schwarz E.M."/>
            <person name="Thomas C.G."/>
            <person name="Felde R.L."/>
            <person name="Korf I.F."/>
            <person name="Cutter A.D."/>
            <person name="Schartner C.M."/>
            <person name="Ralston E.J."/>
            <person name="Meyer B.J."/>
            <person name="Haag E.S."/>
        </authorList>
    </citation>
    <scope>NUCLEOTIDE SEQUENCE [LARGE SCALE GENOMIC DNA]</scope>
    <source>
        <strain evidence="2">JU1422</strain>
    </source>
</reference>
<protein>
    <submittedName>
        <fullName evidence="1">Uncharacterized protein</fullName>
    </submittedName>
</protein>
<dbReference type="AlphaFoldDB" id="A0A2G5TTI1"/>
<organism evidence="1 2">
    <name type="scientific">Caenorhabditis nigoni</name>
    <dbReference type="NCBI Taxonomy" id="1611254"/>
    <lineage>
        <taxon>Eukaryota</taxon>
        <taxon>Metazoa</taxon>
        <taxon>Ecdysozoa</taxon>
        <taxon>Nematoda</taxon>
        <taxon>Chromadorea</taxon>
        <taxon>Rhabditida</taxon>
        <taxon>Rhabditina</taxon>
        <taxon>Rhabditomorpha</taxon>
        <taxon>Rhabditoidea</taxon>
        <taxon>Rhabditidae</taxon>
        <taxon>Peloderinae</taxon>
        <taxon>Caenorhabditis</taxon>
    </lineage>
</organism>
<evidence type="ECO:0000313" key="1">
    <source>
        <dbReference type="EMBL" id="PIC30620.1"/>
    </source>
</evidence>
<comment type="caution">
    <text evidence="1">The sequence shown here is derived from an EMBL/GenBank/DDBJ whole genome shotgun (WGS) entry which is preliminary data.</text>
</comment>